<keyword evidence="4" id="KW-1185">Reference proteome</keyword>
<reference evidence="3 4" key="1">
    <citation type="submission" date="2020-06" db="EMBL/GenBank/DDBJ databases">
        <title>WGS assembly of Ceratodon purpureus strain R40.</title>
        <authorList>
            <person name="Carey S.B."/>
            <person name="Jenkins J."/>
            <person name="Shu S."/>
            <person name="Lovell J.T."/>
            <person name="Sreedasyam A."/>
            <person name="Maumus F."/>
            <person name="Tiley G.P."/>
            <person name="Fernandez-Pozo N."/>
            <person name="Barry K."/>
            <person name="Chen C."/>
            <person name="Wang M."/>
            <person name="Lipzen A."/>
            <person name="Daum C."/>
            <person name="Saski C.A."/>
            <person name="Payton A.C."/>
            <person name="Mcbreen J.C."/>
            <person name="Conrad R.E."/>
            <person name="Kollar L.M."/>
            <person name="Olsson S."/>
            <person name="Huttunen S."/>
            <person name="Landis J.B."/>
            <person name="Wickett N.J."/>
            <person name="Johnson M.G."/>
            <person name="Rensing S.A."/>
            <person name="Grimwood J."/>
            <person name="Schmutz J."/>
            <person name="Mcdaniel S.F."/>
        </authorList>
    </citation>
    <scope>NUCLEOTIDE SEQUENCE [LARGE SCALE GENOMIC DNA]</scope>
    <source>
        <strain evidence="3 4">R40</strain>
    </source>
</reference>
<gene>
    <name evidence="3" type="ORF">KC19_6G156000</name>
</gene>
<proteinExistence type="predicted"/>
<protein>
    <submittedName>
        <fullName evidence="3">Uncharacterized protein</fullName>
    </submittedName>
</protein>
<evidence type="ECO:0000313" key="3">
    <source>
        <dbReference type="EMBL" id="KAG0570353.1"/>
    </source>
</evidence>
<feature type="chain" id="PRO_5035724908" evidence="2">
    <location>
        <begin position="24"/>
        <end position="247"/>
    </location>
</feature>
<feature type="signal peptide" evidence="2">
    <location>
        <begin position="1"/>
        <end position="23"/>
    </location>
</feature>
<comment type="caution">
    <text evidence="3">The sequence shown here is derived from an EMBL/GenBank/DDBJ whole genome shotgun (WGS) entry which is preliminary data.</text>
</comment>
<name>A0A8T0HFE2_CERPU</name>
<dbReference type="Proteomes" id="UP000822688">
    <property type="component" value="Chromosome 6"/>
</dbReference>
<sequence length="247" mass="25748">MRGLTILAILALACILHTSPALAVTRSPDGLPRPTGYPDTPTMAYGPTPPCYLNSVAVTCEWYGFSYILYPTQGAQCLTTTRRVLTNATLVAPGDLLPYHYYYLDRFVFDTTTNDSYCIYGCFDMSASGGPVPSPPAGFVPASPPTDLATPPPALSLAPPPVDLSTPPPAVPPSVLATPPPTLDSTMPPPDSSTTPPAAAVPPATTTPSPPRPGIINLNNAQFLRPTGLLSFIISGALLLLNGLAGF</sequence>
<dbReference type="AlphaFoldDB" id="A0A8T0HFE2"/>
<feature type="compositionally biased region" description="Pro residues" evidence="1">
    <location>
        <begin position="136"/>
        <end position="191"/>
    </location>
</feature>
<organism evidence="3 4">
    <name type="scientific">Ceratodon purpureus</name>
    <name type="common">Fire moss</name>
    <name type="synonym">Dicranum purpureum</name>
    <dbReference type="NCBI Taxonomy" id="3225"/>
    <lineage>
        <taxon>Eukaryota</taxon>
        <taxon>Viridiplantae</taxon>
        <taxon>Streptophyta</taxon>
        <taxon>Embryophyta</taxon>
        <taxon>Bryophyta</taxon>
        <taxon>Bryophytina</taxon>
        <taxon>Bryopsida</taxon>
        <taxon>Dicranidae</taxon>
        <taxon>Pseudoditrichales</taxon>
        <taxon>Ditrichaceae</taxon>
        <taxon>Ceratodon</taxon>
    </lineage>
</organism>
<evidence type="ECO:0000313" key="4">
    <source>
        <dbReference type="Proteomes" id="UP000822688"/>
    </source>
</evidence>
<feature type="region of interest" description="Disordered" evidence="1">
    <location>
        <begin position="136"/>
        <end position="213"/>
    </location>
</feature>
<evidence type="ECO:0000256" key="1">
    <source>
        <dbReference type="SAM" id="MobiDB-lite"/>
    </source>
</evidence>
<keyword evidence="2" id="KW-0732">Signal</keyword>
<accession>A0A8T0HFE2</accession>
<feature type="compositionally biased region" description="Low complexity" evidence="1">
    <location>
        <begin position="192"/>
        <end position="207"/>
    </location>
</feature>
<evidence type="ECO:0000256" key="2">
    <source>
        <dbReference type="SAM" id="SignalP"/>
    </source>
</evidence>
<dbReference type="EMBL" id="CM026427">
    <property type="protein sequence ID" value="KAG0570353.1"/>
    <property type="molecule type" value="Genomic_DNA"/>
</dbReference>